<keyword evidence="2" id="KW-0812">Transmembrane</keyword>
<gene>
    <name evidence="3" type="ORF">OHC33_001080</name>
</gene>
<keyword evidence="2" id="KW-1133">Transmembrane helix</keyword>
<dbReference type="SUPFAM" id="SSF49503">
    <property type="entry name" value="Cupredoxins"/>
    <property type="match status" value="1"/>
</dbReference>
<comment type="caution">
    <text evidence="3">The sequence shown here is derived from an EMBL/GenBank/DDBJ whole genome shotgun (WGS) entry which is preliminary data.</text>
</comment>
<feature type="compositionally biased region" description="Polar residues" evidence="1">
    <location>
        <begin position="242"/>
        <end position="256"/>
    </location>
</feature>
<evidence type="ECO:0000256" key="2">
    <source>
        <dbReference type="SAM" id="Phobius"/>
    </source>
</evidence>
<feature type="transmembrane region" description="Helical" evidence="2">
    <location>
        <begin position="209"/>
        <end position="231"/>
    </location>
</feature>
<evidence type="ECO:0000313" key="4">
    <source>
        <dbReference type="Proteomes" id="UP001316803"/>
    </source>
</evidence>
<dbReference type="InterPro" id="IPR008972">
    <property type="entry name" value="Cupredoxin"/>
</dbReference>
<dbReference type="InterPro" id="IPR052953">
    <property type="entry name" value="Ser-rich/MCO-related"/>
</dbReference>
<reference evidence="3 4" key="1">
    <citation type="submission" date="2022-12" db="EMBL/GenBank/DDBJ databases">
        <title>Genomic features and morphological characterization of a novel Knufia sp. strain isolated from spacecraft assembly facility.</title>
        <authorList>
            <person name="Teixeira M."/>
            <person name="Chander A.M."/>
            <person name="Stajich J.E."/>
            <person name="Venkateswaran K."/>
        </authorList>
    </citation>
    <scope>NUCLEOTIDE SEQUENCE [LARGE SCALE GENOMIC DNA]</scope>
    <source>
        <strain evidence="3 4">FJI-L2-BK-P2</strain>
    </source>
</reference>
<name>A0AAN8IC25_9EURO</name>
<dbReference type="Proteomes" id="UP001316803">
    <property type="component" value="Unassembled WGS sequence"/>
</dbReference>
<feature type="region of interest" description="Disordered" evidence="1">
    <location>
        <begin position="138"/>
        <end position="170"/>
    </location>
</feature>
<protein>
    <recommendedName>
        <fullName evidence="5">Extracellular serine-rich protein</fullName>
    </recommendedName>
</protein>
<dbReference type="AlphaFoldDB" id="A0AAN8IC25"/>
<proteinExistence type="predicted"/>
<feature type="region of interest" description="Disordered" evidence="1">
    <location>
        <begin position="365"/>
        <end position="450"/>
    </location>
</feature>
<dbReference type="PANTHER" id="PTHR34883:SF8">
    <property type="entry name" value="EXTRACELLULAR SERINE-RICH PROTEIN (AFU_ORTHOLOGUE AFUA_6G00670)"/>
    <property type="match status" value="1"/>
</dbReference>
<feature type="region of interest" description="Disordered" evidence="1">
    <location>
        <begin position="237"/>
        <end position="266"/>
    </location>
</feature>
<dbReference type="Gene3D" id="2.60.40.420">
    <property type="entry name" value="Cupredoxins - blue copper proteins"/>
    <property type="match status" value="1"/>
</dbReference>
<feature type="compositionally biased region" description="Acidic residues" evidence="1">
    <location>
        <begin position="152"/>
        <end position="167"/>
    </location>
</feature>
<sequence>MSSGAATTTTREPVTHTVEVGKADYTFVPDIVLAEVGDYIAYAFYPRNHSVVRADFDYPCIPYEMVNTSPGFYSGFIPVDTILDDPPTYTVRVNDTEPIFVYCSGPHACDEKGMVSVVNPNATTSLDAHRQMAREAEYVLQPGDKWPTEGPDPAEEDHEEYEEEYGEEYATTSATLPATVTAAPTLPATSSTVSAAASTGSHSGLSPGAIAGIAIGAAAIALIAGIAIWICGRRSRGRRNAENPNGTWSLGFGSNKTDPHQSGAATPATMPPAYNPHGMPIMTQANKAYGGPGVNTSIVEHFGSPSGSPPPQMGMSPNYMQQNFPPHLLDPNAFNHNPYMGVGTPGLAQHPPPQQTHFYRPEIYSGTPAPRSPPPMQMQGSEMPDSTLTGDRNSMSYGTGTGPHSRGGSPDLISEMNAMNRSPGTINQGGGAAPMPSMQEPVPQRGGLGMDIKRIDLQG</sequence>
<accession>A0AAN8IC25</accession>
<evidence type="ECO:0000313" key="3">
    <source>
        <dbReference type="EMBL" id="KAK5957891.1"/>
    </source>
</evidence>
<evidence type="ECO:0008006" key="5">
    <source>
        <dbReference type="Google" id="ProtNLM"/>
    </source>
</evidence>
<keyword evidence="4" id="KW-1185">Reference proteome</keyword>
<evidence type="ECO:0000256" key="1">
    <source>
        <dbReference type="SAM" id="MobiDB-lite"/>
    </source>
</evidence>
<feature type="compositionally biased region" description="Polar residues" evidence="1">
    <location>
        <begin position="378"/>
        <end position="398"/>
    </location>
</feature>
<dbReference type="PANTHER" id="PTHR34883">
    <property type="entry name" value="SERINE-RICH PROTEIN, PUTATIVE-RELATED-RELATED"/>
    <property type="match status" value="1"/>
</dbReference>
<organism evidence="3 4">
    <name type="scientific">Knufia fluminis</name>
    <dbReference type="NCBI Taxonomy" id="191047"/>
    <lineage>
        <taxon>Eukaryota</taxon>
        <taxon>Fungi</taxon>
        <taxon>Dikarya</taxon>
        <taxon>Ascomycota</taxon>
        <taxon>Pezizomycotina</taxon>
        <taxon>Eurotiomycetes</taxon>
        <taxon>Chaetothyriomycetidae</taxon>
        <taxon>Chaetothyriales</taxon>
        <taxon>Trichomeriaceae</taxon>
        <taxon>Knufia</taxon>
    </lineage>
</organism>
<dbReference type="EMBL" id="JAKLMC020000002">
    <property type="protein sequence ID" value="KAK5957891.1"/>
    <property type="molecule type" value="Genomic_DNA"/>
</dbReference>
<feature type="compositionally biased region" description="Polar residues" evidence="1">
    <location>
        <begin position="417"/>
        <end position="426"/>
    </location>
</feature>
<keyword evidence="2" id="KW-0472">Membrane</keyword>